<protein>
    <submittedName>
        <fullName evidence="12">ABC transporter amino acid permease</fullName>
    </submittedName>
</protein>
<evidence type="ECO:0000256" key="4">
    <source>
        <dbReference type="ARBA" id="ARBA00022475"/>
    </source>
</evidence>
<keyword evidence="8 9" id="KW-0472">Membrane</keyword>
<dbReference type="InterPro" id="IPR010065">
    <property type="entry name" value="AA_ABC_transptr_permease_3TM"/>
</dbReference>
<evidence type="ECO:0000256" key="8">
    <source>
        <dbReference type="ARBA" id="ARBA00023136"/>
    </source>
</evidence>
<dbReference type="Proteomes" id="UP000019760">
    <property type="component" value="Unassembled WGS sequence"/>
</dbReference>
<evidence type="ECO:0000256" key="10">
    <source>
        <dbReference type="SAM" id="SignalP"/>
    </source>
</evidence>
<keyword evidence="6" id="KW-0029">Amino-acid transport</keyword>
<evidence type="ECO:0000256" key="6">
    <source>
        <dbReference type="ARBA" id="ARBA00022970"/>
    </source>
</evidence>
<keyword evidence="13" id="KW-1185">Reference proteome</keyword>
<dbReference type="InterPro" id="IPR000515">
    <property type="entry name" value="MetI-like"/>
</dbReference>
<dbReference type="CDD" id="cd06261">
    <property type="entry name" value="TM_PBP2"/>
    <property type="match status" value="1"/>
</dbReference>
<keyword evidence="5 9" id="KW-0812">Transmembrane</keyword>
<dbReference type="Gene3D" id="1.10.3720.10">
    <property type="entry name" value="MetI-like"/>
    <property type="match status" value="1"/>
</dbReference>
<feature type="signal peptide" evidence="10">
    <location>
        <begin position="1"/>
        <end position="23"/>
    </location>
</feature>
<evidence type="ECO:0000259" key="11">
    <source>
        <dbReference type="PROSITE" id="PS50928"/>
    </source>
</evidence>
<organism evidence="12 13">
    <name type="scientific">Acidomonas methanolica NBRC 104435</name>
    <dbReference type="NCBI Taxonomy" id="1231351"/>
    <lineage>
        <taxon>Bacteria</taxon>
        <taxon>Pseudomonadati</taxon>
        <taxon>Pseudomonadota</taxon>
        <taxon>Alphaproteobacteria</taxon>
        <taxon>Acetobacterales</taxon>
        <taxon>Acetobacteraceae</taxon>
        <taxon>Acidomonas</taxon>
    </lineage>
</organism>
<dbReference type="InterPro" id="IPR001638">
    <property type="entry name" value="Solute-binding_3/MltF_N"/>
</dbReference>
<evidence type="ECO:0000313" key="12">
    <source>
        <dbReference type="EMBL" id="GAJ27680.1"/>
    </source>
</evidence>
<dbReference type="Pfam" id="PF00528">
    <property type="entry name" value="BPD_transp_1"/>
    <property type="match status" value="1"/>
</dbReference>
<feature type="chain" id="PRO_5030001272" evidence="10">
    <location>
        <begin position="24"/>
        <end position="506"/>
    </location>
</feature>
<dbReference type="SMART" id="SM00062">
    <property type="entry name" value="PBPb"/>
    <property type="match status" value="1"/>
</dbReference>
<reference evidence="13" key="1">
    <citation type="journal article" date="2014" name="FEMS Microbiol. Lett.">
        <title>Draft Genomic DNA Sequence of the Facultatively Methylotrophic Bacterium Acidomonas methanolica type strain MB58.</title>
        <authorList>
            <person name="Higashiura N."/>
            <person name="Hadano H."/>
            <person name="Hirakawa H."/>
            <person name="Matsutani M."/>
            <person name="Takabe S."/>
            <person name="Matsushita K."/>
            <person name="Azuma Y."/>
        </authorList>
    </citation>
    <scope>NUCLEOTIDE SEQUENCE [LARGE SCALE GENOMIC DNA]</scope>
    <source>
        <strain evidence="13">MB58</strain>
    </source>
</reference>
<evidence type="ECO:0000256" key="5">
    <source>
        <dbReference type="ARBA" id="ARBA00022692"/>
    </source>
</evidence>
<dbReference type="InterPro" id="IPR043429">
    <property type="entry name" value="ArtM/GltK/GlnP/TcyL/YhdX-like"/>
</dbReference>
<dbReference type="SUPFAM" id="SSF161098">
    <property type="entry name" value="MetI-like"/>
    <property type="match status" value="1"/>
</dbReference>
<sequence>MGRPALAVLLAWLLLFAPATVRADEAGVLSWASDGQANVPFTFHDPEDANHMEGFEHDIVAALAERLGERPKLTQNDWEGLIPGLQRGLYQMVIDGVEPTREHKAAVLFSRPYYITSNRIVLRRDQAGLDSFDALKGHTVGTIKDTSAERVLSSEKSITIRAYDEESNAFSDLRNGRLDALLLDQPIALYYGGVSPEFKLAGGPVGRTEYAIAFAAGNTAERDRVNTALDAIIADGTLHRILARWNLWTPAMAEALDDHSDPHVAPVEWDRYRAAITGHGGWRARLIRYVGFLPLILHGAWLTLAVSACAMVLAVGLGVMLALVRRYGPRGLGWLAGIYIEVVRGTPLLIQILFIFYGLPSFGLSFSPFVAGVIALGLNYAAYEAENYRAGLGSVARGQMEAAIALNMTHAQALRLVVVPQAFRTVVPVMTNDFISLLKDSSLVSVITLTELSQTYVRLSSTYYDYIGTGLLVGLAYLLLGLPFVRLARYAEARLGRGMTQQTGHH</sequence>
<comment type="subcellular location">
    <subcellularLocation>
        <location evidence="1">Cell inner membrane</location>
        <topology evidence="1">Multi-pass membrane protein</topology>
    </subcellularLocation>
    <subcellularLocation>
        <location evidence="9">Cell membrane</location>
        <topology evidence="9">Multi-pass membrane protein</topology>
    </subcellularLocation>
</comment>
<keyword evidence="4" id="KW-1003">Cell membrane</keyword>
<dbReference type="GO" id="GO:0043190">
    <property type="term" value="C:ATP-binding cassette (ABC) transporter complex"/>
    <property type="evidence" value="ECO:0007669"/>
    <property type="project" value="InterPro"/>
</dbReference>
<keyword evidence="10" id="KW-0732">Signal</keyword>
<dbReference type="GO" id="GO:0006865">
    <property type="term" value="P:amino acid transport"/>
    <property type="evidence" value="ECO:0007669"/>
    <property type="project" value="UniProtKB-KW"/>
</dbReference>
<dbReference type="EMBL" id="BAND01000005">
    <property type="protein sequence ID" value="GAJ27680.1"/>
    <property type="molecule type" value="Genomic_DNA"/>
</dbReference>
<reference evidence="12 13" key="2">
    <citation type="journal article" date="2014" name="FEMS Microbiol. Lett.">
        <title>Draft genomic DNA sequence of the facultatively methylotrophic bacterium Acidomonas methanolica type strain MB58.</title>
        <authorList>
            <person name="Higashiura N."/>
            <person name="Hadano H."/>
            <person name="Hirakawa H."/>
            <person name="Matsutani M."/>
            <person name="Takabe S."/>
            <person name="Matsushita K."/>
            <person name="Azuma Y."/>
        </authorList>
    </citation>
    <scope>NUCLEOTIDE SEQUENCE [LARGE SCALE GENOMIC DNA]</scope>
    <source>
        <strain evidence="12 13">MB58</strain>
    </source>
</reference>
<evidence type="ECO:0000256" key="9">
    <source>
        <dbReference type="RuleBase" id="RU363032"/>
    </source>
</evidence>
<feature type="transmembrane region" description="Helical" evidence="9">
    <location>
        <begin position="300"/>
        <end position="324"/>
    </location>
</feature>
<evidence type="ECO:0000256" key="2">
    <source>
        <dbReference type="ARBA" id="ARBA00010072"/>
    </source>
</evidence>
<dbReference type="InterPro" id="IPR035906">
    <property type="entry name" value="MetI-like_sf"/>
</dbReference>
<dbReference type="PANTHER" id="PTHR30614">
    <property type="entry name" value="MEMBRANE COMPONENT OF AMINO ACID ABC TRANSPORTER"/>
    <property type="match status" value="1"/>
</dbReference>
<comment type="similarity">
    <text evidence="2">Belongs to the binding-protein-dependent transport system permease family. HisMQ subfamily.</text>
</comment>
<dbReference type="Gene3D" id="3.40.190.10">
    <property type="entry name" value="Periplasmic binding protein-like II"/>
    <property type="match status" value="2"/>
</dbReference>
<proteinExistence type="inferred from homology"/>
<dbReference type="GO" id="GO:0022857">
    <property type="term" value="F:transmembrane transporter activity"/>
    <property type="evidence" value="ECO:0007669"/>
    <property type="project" value="InterPro"/>
</dbReference>
<dbReference type="AlphaFoldDB" id="A0A023D1Q9"/>
<keyword evidence="3 9" id="KW-0813">Transport</keyword>
<dbReference type="PROSITE" id="PS50928">
    <property type="entry name" value="ABC_TM1"/>
    <property type="match status" value="1"/>
</dbReference>
<gene>
    <name evidence="12" type="ORF">Amme_005_068</name>
</gene>
<evidence type="ECO:0000256" key="7">
    <source>
        <dbReference type="ARBA" id="ARBA00022989"/>
    </source>
</evidence>
<dbReference type="PANTHER" id="PTHR30614:SF0">
    <property type="entry name" value="L-CYSTINE TRANSPORT SYSTEM PERMEASE PROTEIN TCYL"/>
    <property type="match status" value="1"/>
</dbReference>
<feature type="domain" description="ABC transmembrane type-1" evidence="11">
    <location>
        <begin position="300"/>
        <end position="488"/>
    </location>
</feature>
<dbReference type="Pfam" id="PF00497">
    <property type="entry name" value="SBP_bac_3"/>
    <property type="match status" value="1"/>
</dbReference>
<dbReference type="CDD" id="cd13530">
    <property type="entry name" value="PBP2_peptides_like"/>
    <property type="match status" value="1"/>
</dbReference>
<evidence type="ECO:0000313" key="13">
    <source>
        <dbReference type="Proteomes" id="UP000019760"/>
    </source>
</evidence>
<feature type="transmembrane region" description="Helical" evidence="9">
    <location>
        <begin position="466"/>
        <end position="485"/>
    </location>
</feature>
<dbReference type="NCBIfam" id="TIGR01726">
    <property type="entry name" value="HEQRo_perm_3TM"/>
    <property type="match status" value="1"/>
</dbReference>
<evidence type="ECO:0000256" key="3">
    <source>
        <dbReference type="ARBA" id="ARBA00022448"/>
    </source>
</evidence>
<keyword evidence="7 9" id="KW-1133">Transmembrane helix</keyword>
<evidence type="ECO:0000256" key="1">
    <source>
        <dbReference type="ARBA" id="ARBA00004429"/>
    </source>
</evidence>
<name>A0A023D1Q9_ACIMT</name>
<dbReference type="RefSeq" id="WP_081797360.1">
    <property type="nucleotide sequence ID" value="NZ_BAND01000005.1"/>
</dbReference>
<dbReference type="OrthoDB" id="7341446at2"/>
<accession>A0A023D1Q9</accession>
<comment type="caution">
    <text evidence="12">The sequence shown here is derived from an EMBL/GenBank/DDBJ whole genome shotgun (WGS) entry which is preliminary data.</text>
</comment>
<dbReference type="SUPFAM" id="SSF53850">
    <property type="entry name" value="Periplasmic binding protein-like II"/>
    <property type="match status" value="1"/>
</dbReference>